<keyword evidence="3" id="KW-1185">Reference proteome</keyword>
<dbReference type="EMBL" id="CP025746">
    <property type="protein sequence ID" value="QAA35093.1"/>
    <property type="molecule type" value="Genomic_DNA"/>
</dbReference>
<feature type="transmembrane region" description="Helical" evidence="1">
    <location>
        <begin position="37"/>
        <end position="55"/>
    </location>
</feature>
<feature type="transmembrane region" description="Helical" evidence="1">
    <location>
        <begin position="67"/>
        <end position="84"/>
    </location>
</feature>
<dbReference type="Proteomes" id="UP000286268">
    <property type="component" value="Chromosome"/>
</dbReference>
<organism evidence="2 3">
    <name type="scientific">Clostridium manihotivorum</name>
    <dbReference type="NCBI Taxonomy" id="2320868"/>
    <lineage>
        <taxon>Bacteria</taxon>
        <taxon>Bacillati</taxon>
        <taxon>Bacillota</taxon>
        <taxon>Clostridia</taxon>
        <taxon>Eubacteriales</taxon>
        <taxon>Clostridiaceae</taxon>
        <taxon>Clostridium</taxon>
    </lineage>
</organism>
<keyword evidence="1" id="KW-0472">Membrane</keyword>
<dbReference type="KEGG" id="cmah:C1I91_27545"/>
<evidence type="ECO:0008006" key="4">
    <source>
        <dbReference type="Google" id="ProtNLM"/>
    </source>
</evidence>
<dbReference type="Pfam" id="PF07099">
    <property type="entry name" value="DUF1361"/>
    <property type="match status" value="1"/>
</dbReference>
<evidence type="ECO:0000313" key="3">
    <source>
        <dbReference type="Proteomes" id="UP000286268"/>
    </source>
</evidence>
<feature type="transmembrane region" description="Helical" evidence="1">
    <location>
        <begin position="14"/>
        <end position="31"/>
    </location>
</feature>
<proteinExistence type="predicted"/>
<evidence type="ECO:0000256" key="1">
    <source>
        <dbReference type="SAM" id="Phobius"/>
    </source>
</evidence>
<dbReference type="InterPro" id="IPR009793">
    <property type="entry name" value="DUF1361"/>
</dbReference>
<reference evidence="2 3" key="1">
    <citation type="submission" date="2018-01" db="EMBL/GenBank/DDBJ databases">
        <title>Genome Sequencing and Assembly of Anaerobacter polyendosporus strain CT4.</title>
        <authorList>
            <person name="Tachaapaikoon C."/>
            <person name="Sutheeworapong S."/>
            <person name="Jenjaroenpun P."/>
            <person name="Wongsurawat T."/>
            <person name="Nookeaw I."/>
            <person name="Cheawchanlertfa P."/>
            <person name="Kosugi A."/>
            <person name="Cheevadhanarak S."/>
            <person name="Ratanakhanokchai K."/>
        </authorList>
    </citation>
    <scope>NUCLEOTIDE SEQUENCE [LARGE SCALE GENOMIC DNA]</scope>
    <source>
        <strain evidence="2 3">CT4</strain>
    </source>
</reference>
<sequence>MKSNTNSLITTKNMLRAISIIYSLWIFISPYKSPYFMVWNLFLAWIPLEIIDLIIRINNSFKAKNVFVINYILWILWILFYPNSPYMVTDFIHIIGNKYVLSRPIHPNYAITNRIMFNDNFKIWLDFVNIAIGVWLGYIVGFIALNKAHKTFFRKLGFAKSWLIVFLINIISGYAIYLGRFIRWNSWDIITKPKNIFIILLNNINRKSFYFTILFGGFMFILYLIHYAITINNKLVEGED</sequence>
<dbReference type="OrthoDB" id="4540541at2"/>
<accession>A0A410E1B4</accession>
<protein>
    <recommendedName>
        <fullName evidence="4">DUF1361 domain-containing protein</fullName>
    </recommendedName>
</protein>
<feature type="transmembrane region" description="Helical" evidence="1">
    <location>
        <begin position="123"/>
        <end position="145"/>
    </location>
</feature>
<feature type="transmembrane region" description="Helical" evidence="1">
    <location>
        <begin position="157"/>
        <end position="177"/>
    </location>
</feature>
<keyword evidence="1" id="KW-0812">Transmembrane</keyword>
<keyword evidence="1" id="KW-1133">Transmembrane helix</keyword>
<gene>
    <name evidence="2" type="ORF">C1I91_27545</name>
</gene>
<evidence type="ECO:0000313" key="2">
    <source>
        <dbReference type="EMBL" id="QAA35093.1"/>
    </source>
</evidence>
<feature type="transmembrane region" description="Helical" evidence="1">
    <location>
        <begin position="209"/>
        <end position="229"/>
    </location>
</feature>
<name>A0A410E1B4_9CLOT</name>
<dbReference type="AlphaFoldDB" id="A0A410E1B4"/>